<proteinExistence type="predicted"/>
<dbReference type="KEGG" id="cci:CC1G_13056"/>
<gene>
    <name evidence="2" type="ORF">CC1G_13056</name>
</gene>
<organism evidence="2 3">
    <name type="scientific">Coprinopsis cinerea (strain Okayama-7 / 130 / ATCC MYA-4618 / FGSC 9003)</name>
    <name type="common">Inky cap fungus</name>
    <name type="synonym">Hormographiella aspergillata</name>
    <dbReference type="NCBI Taxonomy" id="240176"/>
    <lineage>
        <taxon>Eukaryota</taxon>
        <taxon>Fungi</taxon>
        <taxon>Dikarya</taxon>
        <taxon>Basidiomycota</taxon>
        <taxon>Agaricomycotina</taxon>
        <taxon>Agaricomycetes</taxon>
        <taxon>Agaricomycetidae</taxon>
        <taxon>Agaricales</taxon>
        <taxon>Agaricineae</taxon>
        <taxon>Psathyrellaceae</taxon>
        <taxon>Coprinopsis</taxon>
    </lineage>
</organism>
<dbReference type="InParanoid" id="A8PFA5"/>
<dbReference type="RefSeq" id="XP_001840964.1">
    <property type="nucleotide sequence ID" value="XM_001840912.1"/>
</dbReference>
<dbReference type="AlphaFoldDB" id="A8PFA5"/>
<protein>
    <submittedName>
        <fullName evidence="2">Uncharacterized protein</fullName>
    </submittedName>
</protein>
<dbReference type="EMBL" id="AACS02000002">
    <property type="protein sequence ID" value="EAU80845.1"/>
    <property type="molecule type" value="Genomic_DNA"/>
</dbReference>
<evidence type="ECO:0000313" key="3">
    <source>
        <dbReference type="Proteomes" id="UP000001861"/>
    </source>
</evidence>
<dbReference type="Proteomes" id="UP000001861">
    <property type="component" value="Unassembled WGS sequence"/>
</dbReference>
<accession>A8PFA5</accession>
<evidence type="ECO:0000256" key="1">
    <source>
        <dbReference type="SAM" id="MobiDB-lite"/>
    </source>
</evidence>
<reference evidence="2 3" key="1">
    <citation type="journal article" date="2010" name="Proc. Natl. Acad. Sci. U.S.A.">
        <title>Insights into evolution of multicellular fungi from the assembled chromosomes of the mushroom Coprinopsis cinerea (Coprinus cinereus).</title>
        <authorList>
            <person name="Stajich J.E."/>
            <person name="Wilke S.K."/>
            <person name="Ahren D."/>
            <person name="Au C.H."/>
            <person name="Birren B.W."/>
            <person name="Borodovsky M."/>
            <person name="Burns C."/>
            <person name="Canback B."/>
            <person name="Casselton L.A."/>
            <person name="Cheng C.K."/>
            <person name="Deng J."/>
            <person name="Dietrich F.S."/>
            <person name="Fargo D.C."/>
            <person name="Farman M.L."/>
            <person name="Gathman A.C."/>
            <person name="Goldberg J."/>
            <person name="Guigo R."/>
            <person name="Hoegger P.J."/>
            <person name="Hooker J.B."/>
            <person name="Huggins A."/>
            <person name="James T.Y."/>
            <person name="Kamada T."/>
            <person name="Kilaru S."/>
            <person name="Kodira C."/>
            <person name="Kues U."/>
            <person name="Kupfer D."/>
            <person name="Kwan H.S."/>
            <person name="Lomsadze A."/>
            <person name="Li W."/>
            <person name="Lilly W.W."/>
            <person name="Ma L.J."/>
            <person name="Mackey A.J."/>
            <person name="Manning G."/>
            <person name="Martin F."/>
            <person name="Muraguchi H."/>
            <person name="Natvig D.O."/>
            <person name="Palmerini H."/>
            <person name="Ramesh M.A."/>
            <person name="Rehmeyer C.J."/>
            <person name="Roe B.A."/>
            <person name="Shenoy N."/>
            <person name="Stanke M."/>
            <person name="Ter-Hovhannisyan V."/>
            <person name="Tunlid A."/>
            <person name="Velagapudi R."/>
            <person name="Vision T.J."/>
            <person name="Zeng Q."/>
            <person name="Zolan M.E."/>
            <person name="Pukkila P.J."/>
        </authorList>
    </citation>
    <scope>NUCLEOTIDE SEQUENCE [LARGE SCALE GENOMIC DNA]</scope>
    <source>
        <strain evidence="3">Okayama-7 / 130 / ATCC MYA-4618 / FGSC 9003</strain>
    </source>
</reference>
<dbReference type="GeneID" id="6017631"/>
<feature type="region of interest" description="Disordered" evidence="1">
    <location>
        <begin position="25"/>
        <end position="66"/>
    </location>
</feature>
<dbReference type="VEuPathDB" id="FungiDB:CC1G_13056"/>
<evidence type="ECO:0000313" key="2">
    <source>
        <dbReference type="EMBL" id="EAU80845.1"/>
    </source>
</evidence>
<keyword evidence="3" id="KW-1185">Reference proteome</keyword>
<sequence>MTTNISPSSEKPAPPNVALSLAKFRGFGCDSDNPGSTVGPPKDESSRKKGTSKLRPKEKDVSIPSVPINLTATQKNSHKRSVDATADSQDDRISLAQFREWSVSRLYSSSGQPPVVINESDQAEDNDDQRNTEDLMLENCTIIRDFLQKQIRVATWEVYQAQRKITMLTEFRKYLAEQLEEVEKAIDERNAHVRDGPMFGGK</sequence>
<comment type="caution">
    <text evidence="2">The sequence shown here is derived from an EMBL/GenBank/DDBJ whole genome shotgun (WGS) entry which is preliminary data.</text>
</comment>
<name>A8PFA5_COPC7</name>